<dbReference type="VEuPathDB" id="TriTrypDB:TcIL3000_6_310"/>
<dbReference type="EMBL" id="HE575319">
    <property type="protein sequence ID" value="CCC90805.1"/>
    <property type="molecule type" value="Genomic_DNA"/>
</dbReference>
<name>G0UN45_TRYCI</name>
<gene>
    <name evidence="1" type="ORF">TCIL3000_6_310</name>
</gene>
<protein>
    <submittedName>
        <fullName evidence="1">Uncharacterized protein TCIL3000_6_310</fullName>
    </submittedName>
</protein>
<proteinExistence type="predicted"/>
<organism evidence="1">
    <name type="scientific">Trypanosoma congolense (strain IL3000)</name>
    <dbReference type="NCBI Taxonomy" id="1068625"/>
    <lineage>
        <taxon>Eukaryota</taxon>
        <taxon>Discoba</taxon>
        <taxon>Euglenozoa</taxon>
        <taxon>Kinetoplastea</taxon>
        <taxon>Metakinetoplastina</taxon>
        <taxon>Trypanosomatida</taxon>
        <taxon>Trypanosomatidae</taxon>
        <taxon>Trypanosoma</taxon>
        <taxon>Nannomonas</taxon>
    </lineage>
</organism>
<evidence type="ECO:0000313" key="1">
    <source>
        <dbReference type="EMBL" id="CCC90805.1"/>
    </source>
</evidence>
<accession>G0UN45</accession>
<reference evidence="1" key="1">
    <citation type="journal article" date="2012" name="Proc. Natl. Acad. Sci. U.S.A.">
        <title>Antigenic diversity is generated by distinct evolutionary mechanisms in African trypanosome species.</title>
        <authorList>
            <person name="Jackson A.P."/>
            <person name="Berry A."/>
            <person name="Aslett M."/>
            <person name="Allison H.C."/>
            <person name="Burton P."/>
            <person name="Vavrova-Anderson J."/>
            <person name="Brown R."/>
            <person name="Browne H."/>
            <person name="Corton N."/>
            <person name="Hauser H."/>
            <person name="Gamble J."/>
            <person name="Gilderthorp R."/>
            <person name="Marcello L."/>
            <person name="McQuillan J."/>
            <person name="Otto T.D."/>
            <person name="Quail M.A."/>
            <person name="Sanders M.J."/>
            <person name="van Tonder A."/>
            <person name="Ginger M.L."/>
            <person name="Field M.C."/>
            <person name="Barry J.D."/>
            <person name="Hertz-Fowler C."/>
            <person name="Berriman M."/>
        </authorList>
    </citation>
    <scope>NUCLEOTIDE SEQUENCE</scope>
    <source>
        <strain evidence="1">IL3000</strain>
    </source>
</reference>
<sequence>MACAFLGRLPEPAQAASVALKPVLVSCQLITSVRHVPARVRVTPTHISSGHSHDIASPSGWTNLMYFSFPLELDATPQGLRGVVPRSLFFLHRPPSCWCALHGSGCSFVPFSWAISFSAVVAALGPSASGIPPVASSPSQCGPPGFRGFTCVLLAEGEPTDIGLCRQPFKVWLPRDSDRLPLVVSAVSSIATFSMVFFFRPSQRRRSSVRDGSTSPRPLLPFALS</sequence>
<dbReference type="AlphaFoldDB" id="G0UN45"/>